<evidence type="ECO:0000313" key="2">
    <source>
        <dbReference type="EMBL" id="CAE7207452.1"/>
    </source>
</evidence>
<dbReference type="Proteomes" id="UP000604046">
    <property type="component" value="Unassembled WGS sequence"/>
</dbReference>
<proteinExistence type="predicted"/>
<feature type="region of interest" description="Disordered" evidence="1">
    <location>
        <begin position="82"/>
        <end position="108"/>
    </location>
</feature>
<gene>
    <name evidence="2" type="primary">Ctsb</name>
    <name evidence="2" type="ORF">SNAT2548_LOCUS6701</name>
</gene>
<name>A0A812JIF1_9DINO</name>
<protein>
    <submittedName>
        <fullName evidence="2">Ctsb protein</fullName>
    </submittedName>
</protein>
<feature type="compositionally biased region" description="Basic and acidic residues" evidence="1">
    <location>
        <begin position="96"/>
        <end position="107"/>
    </location>
</feature>
<reference evidence="2" key="1">
    <citation type="submission" date="2021-02" db="EMBL/GenBank/DDBJ databases">
        <authorList>
            <person name="Dougan E. K."/>
            <person name="Rhodes N."/>
            <person name="Thang M."/>
            <person name="Chan C."/>
        </authorList>
    </citation>
    <scope>NUCLEOTIDE SEQUENCE</scope>
</reference>
<sequence>MYLAVVFPSGCYGGNYDFVSSSLLSALETRKFEAKTQLVRHVYVGAAASGVEGETGEKVPVDRTRKLPHYVADGFRQVTSGVRSGPNIAKAPRRRDRQDDQQIKQDVDSAEQAVSVDVIEGRLAFWATTSPGLEDIVAGEARRKLPELVVEEKKGSGRICLLAKEEQARGERP</sequence>
<keyword evidence="3" id="KW-1185">Reference proteome</keyword>
<dbReference type="EMBL" id="CAJNDS010000447">
    <property type="protein sequence ID" value="CAE7207452.1"/>
    <property type="molecule type" value="Genomic_DNA"/>
</dbReference>
<dbReference type="AlphaFoldDB" id="A0A812JIF1"/>
<organism evidence="2 3">
    <name type="scientific">Symbiodinium natans</name>
    <dbReference type="NCBI Taxonomy" id="878477"/>
    <lineage>
        <taxon>Eukaryota</taxon>
        <taxon>Sar</taxon>
        <taxon>Alveolata</taxon>
        <taxon>Dinophyceae</taxon>
        <taxon>Suessiales</taxon>
        <taxon>Symbiodiniaceae</taxon>
        <taxon>Symbiodinium</taxon>
    </lineage>
</organism>
<evidence type="ECO:0000313" key="3">
    <source>
        <dbReference type="Proteomes" id="UP000604046"/>
    </source>
</evidence>
<accession>A0A812JIF1</accession>
<evidence type="ECO:0000256" key="1">
    <source>
        <dbReference type="SAM" id="MobiDB-lite"/>
    </source>
</evidence>
<comment type="caution">
    <text evidence="2">The sequence shown here is derived from an EMBL/GenBank/DDBJ whole genome shotgun (WGS) entry which is preliminary data.</text>
</comment>